<comment type="domain">
    <text evidence="10">The DHHC domain is required for palmitoyltransferase activity.</text>
</comment>
<dbReference type="GO" id="GO:0005783">
    <property type="term" value="C:endoplasmic reticulum"/>
    <property type="evidence" value="ECO:0007669"/>
    <property type="project" value="TreeGrafter"/>
</dbReference>
<evidence type="ECO:0000313" key="14">
    <source>
        <dbReference type="WBParaSite" id="SBAD_0001340401-mRNA-1"/>
    </source>
</evidence>
<dbReference type="InterPro" id="IPR039859">
    <property type="entry name" value="PFA4/ZDH16/20/ERF2-like"/>
</dbReference>
<dbReference type="Pfam" id="PF01529">
    <property type="entry name" value="DHHC"/>
    <property type="match status" value="1"/>
</dbReference>
<keyword evidence="6" id="KW-0564">Palmitate</keyword>
<dbReference type="GO" id="GO:0005794">
    <property type="term" value="C:Golgi apparatus"/>
    <property type="evidence" value="ECO:0007669"/>
    <property type="project" value="TreeGrafter"/>
</dbReference>
<dbReference type="PANTHER" id="PTHR22883:SF43">
    <property type="entry name" value="PALMITOYLTRANSFERASE APP"/>
    <property type="match status" value="1"/>
</dbReference>
<organism evidence="14">
    <name type="scientific">Soboliphyme baturini</name>
    <dbReference type="NCBI Taxonomy" id="241478"/>
    <lineage>
        <taxon>Eukaryota</taxon>
        <taxon>Metazoa</taxon>
        <taxon>Ecdysozoa</taxon>
        <taxon>Nematoda</taxon>
        <taxon>Enoplea</taxon>
        <taxon>Dorylaimia</taxon>
        <taxon>Dioctophymatida</taxon>
        <taxon>Dioctophymatoidea</taxon>
        <taxon>Soboliphymatidae</taxon>
        <taxon>Soboliphyme</taxon>
    </lineage>
</organism>
<evidence type="ECO:0000256" key="2">
    <source>
        <dbReference type="ARBA" id="ARBA00022679"/>
    </source>
</evidence>
<keyword evidence="4 10" id="KW-1133">Transmembrane helix</keyword>
<sequence>MFRLFHMIFLESPRTPPLRARYKEVTINGQTMKLKYCLTCKIFRPPRSSHCSICDNCVENFDHHCPWVGNCVGKRNYRYFYTFVVSLSILCVYVFACIVVHYVLRRFLCPLLLCHQGIRVKDSGFPD</sequence>
<reference evidence="12 13" key="2">
    <citation type="submission" date="2018-11" db="EMBL/GenBank/DDBJ databases">
        <authorList>
            <consortium name="Pathogen Informatics"/>
        </authorList>
    </citation>
    <scope>NUCLEOTIDE SEQUENCE [LARGE SCALE GENOMIC DNA]</scope>
</reference>
<evidence type="ECO:0000256" key="9">
    <source>
        <dbReference type="ARBA" id="ARBA00048048"/>
    </source>
</evidence>
<protein>
    <recommendedName>
        <fullName evidence="10">Palmitoyltransferase</fullName>
        <ecNumber evidence="10">2.3.1.225</ecNumber>
    </recommendedName>
</protein>
<dbReference type="WBParaSite" id="SBAD_0001340401-mRNA-1">
    <property type="protein sequence ID" value="SBAD_0001340401-mRNA-1"/>
    <property type="gene ID" value="SBAD_0001340401"/>
</dbReference>
<evidence type="ECO:0000256" key="8">
    <source>
        <dbReference type="ARBA" id="ARBA00023315"/>
    </source>
</evidence>
<dbReference type="OrthoDB" id="4096362at2759"/>
<evidence type="ECO:0000256" key="10">
    <source>
        <dbReference type="RuleBase" id="RU079119"/>
    </source>
</evidence>
<comment type="catalytic activity">
    <reaction evidence="9 10">
        <text>L-cysteinyl-[protein] + hexadecanoyl-CoA = S-hexadecanoyl-L-cysteinyl-[protein] + CoA</text>
        <dbReference type="Rhea" id="RHEA:36683"/>
        <dbReference type="Rhea" id="RHEA-COMP:10131"/>
        <dbReference type="Rhea" id="RHEA-COMP:11032"/>
        <dbReference type="ChEBI" id="CHEBI:29950"/>
        <dbReference type="ChEBI" id="CHEBI:57287"/>
        <dbReference type="ChEBI" id="CHEBI:57379"/>
        <dbReference type="ChEBI" id="CHEBI:74151"/>
        <dbReference type="EC" id="2.3.1.225"/>
    </reaction>
</comment>
<name>A0A183JAU1_9BILA</name>
<accession>A0A183JAU1</accession>
<keyword evidence="7" id="KW-0449">Lipoprotein</keyword>
<evidence type="ECO:0000256" key="6">
    <source>
        <dbReference type="ARBA" id="ARBA00023139"/>
    </source>
</evidence>
<feature type="transmembrane region" description="Helical" evidence="10">
    <location>
        <begin position="79"/>
        <end position="104"/>
    </location>
</feature>
<comment type="similarity">
    <text evidence="10">Belongs to the DHHC palmitoyltransferase family.</text>
</comment>
<dbReference type="EMBL" id="UZAM01019684">
    <property type="protein sequence ID" value="VDP53249.1"/>
    <property type="molecule type" value="Genomic_DNA"/>
</dbReference>
<dbReference type="PROSITE" id="PS50216">
    <property type="entry name" value="DHHC"/>
    <property type="match status" value="1"/>
</dbReference>
<keyword evidence="3 10" id="KW-0812">Transmembrane</keyword>
<keyword evidence="2 10" id="KW-0808">Transferase</keyword>
<evidence type="ECO:0000259" key="11">
    <source>
        <dbReference type="Pfam" id="PF01529"/>
    </source>
</evidence>
<dbReference type="AlphaFoldDB" id="A0A183JAU1"/>
<gene>
    <name evidence="12" type="ORF">SBAD_LOCUS12989</name>
</gene>
<dbReference type="GO" id="GO:0006612">
    <property type="term" value="P:protein targeting to membrane"/>
    <property type="evidence" value="ECO:0007669"/>
    <property type="project" value="TreeGrafter"/>
</dbReference>
<evidence type="ECO:0000313" key="13">
    <source>
        <dbReference type="Proteomes" id="UP000270296"/>
    </source>
</evidence>
<dbReference type="EC" id="2.3.1.225" evidence="10"/>
<proteinExistence type="inferred from homology"/>
<keyword evidence="13" id="KW-1185">Reference proteome</keyword>
<comment type="caution">
    <text evidence="10">Lacks conserved residue(s) required for the propagation of feature annotation.</text>
</comment>
<evidence type="ECO:0000256" key="5">
    <source>
        <dbReference type="ARBA" id="ARBA00023136"/>
    </source>
</evidence>
<evidence type="ECO:0000256" key="7">
    <source>
        <dbReference type="ARBA" id="ARBA00023288"/>
    </source>
</evidence>
<keyword evidence="5 10" id="KW-0472">Membrane</keyword>
<dbReference type="InterPro" id="IPR001594">
    <property type="entry name" value="Palmitoyltrfase_DHHC"/>
</dbReference>
<dbReference type="Proteomes" id="UP000270296">
    <property type="component" value="Unassembled WGS sequence"/>
</dbReference>
<keyword evidence="8 10" id="KW-0012">Acyltransferase</keyword>
<dbReference type="GO" id="GO:0019706">
    <property type="term" value="F:protein-cysteine S-palmitoyltransferase activity"/>
    <property type="evidence" value="ECO:0007669"/>
    <property type="project" value="UniProtKB-EC"/>
</dbReference>
<comment type="subcellular location">
    <subcellularLocation>
        <location evidence="1">Endomembrane system</location>
        <topology evidence="1">Multi-pass membrane protein</topology>
    </subcellularLocation>
</comment>
<evidence type="ECO:0000256" key="4">
    <source>
        <dbReference type="ARBA" id="ARBA00022989"/>
    </source>
</evidence>
<evidence type="ECO:0000256" key="1">
    <source>
        <dbReference type="ARBA" id="ARBA00004127"/>
    </source>
</evidence>
<dbReference type="PANTHER" id="PTHR22883">
    <property type="entry name" value="ZINC FINGER DHHC DOMAIN CONTAINING PROTEIN"/>
    <property type="match status" value="1"/>
</dbReference>
<evidence type="ECO:0000256" key="3">
    <source>
        <dbReference type="ARBA" id="ARBA00022692"/>
    </source>
</evidence>
<reference evidence="14" key="1">
    <citation type="submission" date="2016-06" db="UniProtKB">
        <authorList>
            <consortium name="WormBaseParasite"/>
        </authorList>
    </citation>
    <scope>IDENTIFICATION</scope>
</reference>
<evidence type="ECO:0000313" key="12">
    <source>
        <dbReference type="EMBL" id="VDP53249.1"/>
    </source>
</evidence>
<feature type="domain" description="Palmitoyltransferase DHHC" evidence="11">
    <location>
        <begin position="31"/>
        <end position="103"/>
    </location>
</feature>